<dbReference type="GO" id="GO:0016787">
    <property type="term" value="F:hydrolase activity"/>
    <property type="evidence" value="ECO:0007669"/>
    <property type="project" value="InterPro"/>
</dbReference>
<protein>
    <recommendedName>
        <fullName evidence="3">Cytidine deaminase</fullName>
    </recommendedName>
</protein>
<name>A0A4V3BN72_9RHOO</name>
<accession>A0A4V3BN72</accession>
<sequence length="151" mass="16309">MITLSKVPYDLNADNELVRGTLQTKKMSQVHPGIGPHSCWAGVAYFTGTRMGLQTGCSQMKSDLEYSPYKNQWVKYHGELSGLCQAIEAIARSGNTSGLLPIVGVYIGMSPCGRCGPALQNLLPDGVTVLYSFDYATEKAAWEVAATALCR</sequence>
<gene>
    <name evidence="1" type="ORF">C7389_105167</name>
</gene>
<reference evidence="1 2" key="1">
    <citation type="submission" date="2019-03" db="EMBL/GenBank/DDBJ databases">
        <title>Genomic Encyclopedia of Type Strains, Phase IV (KMG-IV): sequencing the most valuable type-strain genomes for metagenomic binning, comparative biology and taxonomic classification.</title>
        <authorList>
            <person name="Goeker M."/>
        </authorList>
    </citation>
    <scope>NUCLEOTIDE SEQUENCE [LARGE SCALE GENOMIC DNA]</scope>
    <source>
        <strain evidence="1 2">DSM 12121</strain>
    </source>
</reference>
<dbReference type="Proteomes" id="UP000295129">
    <property type="component" value="Unassembled WGS sequence"/>
</dbReference>
<evidence type="ECO:0000313" key="1">
    <source>
        <dbReference type="EMBL" id="TDN53492.1"/>
    </source>
</evidence>
<comment type="caution">
    <text evidence="1">The sequence shown here is derived from an EMBL/GenBank/DDBJ whole genome shotgun (WGS) entry which is preliminary data.</text>
</comment>
<keyword evidence="2" id="KW-1185">Reference proteome</keyword>
<dbReference type="InterPro" id="IPR016192">
    <property type="entry name" value="APOBEC/CMP_deaminase_Zn-bd"/>
</dbReference>
<dbReference type="GO" id="GO:0008270">
    <property type="term" value="F:zinc ion binding"/>
    <property type="evidence" value="ECO:0007669"/>
    <property type="project" value="InterPro"/>
</dbReference>
<proteinExistence type="predicted"/>
<organism evidence="1 2">
    <name type="scientific">Azoarcus indigens</name>
    <dbReference type="NCBI Taxonomy" id="29545"/>
    <lineage>
        <taxon>Bacteria</taxon>
        <taxon>Pseudomonadati</taxon>
        <taxon>Pseudomonadota</taxon>
        <taxon>Betaproteobacteria</taxon>
        <taxon>Rhodocyclales</taxon>
        <taxon>Zoogloeaceae</taxon>
        <taxon>Azoarcus</taxon>
    </lineage>
</organism>
<dbReference type="RefSeq" id="WP_133590129.1">
    <property type="nucleotide sequence ID" value="NZ_SNVV01000005.1"/>
</dbReference>
<dbReference type="PROSITE" id="PS00903">
    <property type="entry name" value="CYT_DCMP_DEAMINASES_1"/>
    <property type="match status" value="1"/>
</dbReference>
<dbReference type="AlphaFoldDB" id="A0A4V3BN72"/>
<evidence type="ECO:0008006" key="3">
    <source>
        <dbReference type="Google" id="ProtNLM"/>
    </source>
</evidence>
<evidence type="ECO:0000313" key="2">
    <source>
        <dbReference type="Proteomes" id="UP000295129"/>
    </source>
</evidence>
<dbReference type="EMBL" id="SNVV01000005">
    <property type="protein sequence ID" value="TDN53492.1"/>
    <property type="molecule type" value="Genomic_DNA"/>
</dbReference>